<dbReference type="InterPro" id="IPR039315">
    <property type="entry name" value="CheW"/>
</dbReference>
<evidence type="ECO:0000259" key="1">
    <source>
        <dbReference type="PROSITE" id="PS50851"/>
    </source>
</evidence>
<protein>
    <submittedName>
        <fullName evidence="2">Chemotaxis protein CheW</fullName>
    </submittedName>
</protein>
<dbReference type="AlphaFoldDB" id="A0AAP5I9W5"/>
<feature type="domain" description="CheW-like" evidence="1">
    <location>
        <begin position="6"/>
        <end position="155"/>
    </location>
</feature>
<reference evidence="3" key="1">
    <citation type="journal article" date="2021" name="Science">
        <title>Hunting the eagle killer: A cyanobacterial neurotoxin causes vacuolar myelinopathy.</title>
        <authorList>
            <person name="Breinlinger S."/>
            <person name="Phillips T.J."/>
            <person name="Haram B.N."/>
            <person name="Mares J."/>
            <person name="Martinez Yerena J.A."/>
            <person name="Hrouzek P."/>
            <person name="Sobotka R."/>
            <person name="Henderson W.M."/>
            <person name="Schmieder P."/>
            <person name="Williams S.M."/>
            <person name="Lauderdale J.D."/>
            <person name="Wilde H.D."/>
            <person name="Gerrin W."/>
            <person name="Kust A."/>
            <person name="Washington J.W."/>
            <person name="Wagner C."/>
            <person name="Geier B."/>
            <person name="Liebeke M."/>
            <person name="Enke H."/>
            <person name="Niedermeyer T.H.J."/>
            <person name="Wilde S.B."/>
        </authorList>
    </citation>
    <scope>NUCLEOTIDE SEQUENCE [LARGE SCALE GENOMIC DNA]</scope>
    <source>
        <strain evidence="3">Thurmond2011</strain>
    </source>
</reference>
<dbReference type="GO" id="GO:0007165">
    <property type="term" value="P:signal transduction"/>
    <property type="evidence" value="ECO:0007669"/>
    <property type="project" value="InterPro"/>
</dbReference>
<dbReference type="EMBL" id="JAALHA020000012">
    <property type="protein sequence ID" value="MDR9897344.1"/>
    <property type="molecule type" value="Genomic_DNA"/>
</dbReference>
<dbReference type="PANTHER" id="PTHR22617:SF23">
    <property type="entry name" value="CHEMOTAXIS PROTEIN CHEW"/>
    <property type="match status" value="1"/>
</dbReference>
<dbReference type="Proteomes" id="UP000667802">
    <property type="component" value="Unassembled WGS sequence"/>
</dbReference>
<sequence>MVSITKQKFLSFQLGEKDTAVIPLEQITEVLPISLGEICRVPQMHSCVLGIYNWRSEMLWLVDLDEMFGYQPTFVARSSGATTMAVVVEKQDKYLGLIVHKLLDIELLDTTHINPPDHALFNSQVSRIIQGYFINDSQEMVLALDTSEIFQSSLLVIHNS</sequence>
<proteinExistence type="predicted"/>
<dbReference type="InterPro" id="IPR036061">
    <property type="entry name" value="CheW-like_dom_sf"/>
</dbReference>
<evidence type="ECO:0000313" key="3">
    <source>
        <dbReference type="Proteomes" id="UP000667802"/>
    </source>
</evidence>
<accession>A0AAP5I9W5</accession>
<organism evidence="2 3">
    <name type="scientific">Aetokthonos hydrillicola Thurmond2011</name>
    <dbReference type="NCBI Taxonomy" id="2712845"/>
    <lineage>
        <taxon>Bacteria</taxon>
        <taxon>Bacillati</taxon>
        <taxon>Cyanobacteriota</taxon>
        <taxon>Cyanophyceae</taxon>
        <taxon>Nostocales</taxon>
        <taxon>Hapalosiphonaceae</taxon>
        <taxon>Aetokthonos</taxon>
    </lineage>
</organism>
<dbReference type="PROSITE" id="PS50851">
    <property type="entry name" value="CHEW"/>
    <property type="match status" value="1"/>
</dbReference>
<dbReference type="SUPFAM" id="SSF50341">
    <property type="entry name" value="CheW-like"/>
    <property type="match status" value="1"/>
</dbReference>
<dbReference type="InterPro" id="IPR002545">
    <property type="entry name" value="CheW-lke_dom"/>
</dbReference>
<dbReference type="PANTHER" id="PTHR22617">
    <property type="entry name" value="CHEMOTAXIS SENSOR HISTIDINE KINASE-RELATED"/>
    <property type="match status" value="1"/>
</dbReference>
<evidence type="ECO:0000313" key="2">
    <source>
        <dbReference type="EMBL" id="MDR9897344.1"/>
    </source>
</evidence>
<dbReference type="Pfam" id="PF01584">
    <property type="entry name" value="CheW"/>
    <property type="match status" value="1"/>
</dbReference>
<dbReference type="SMART" id="SM00260">
    <property type="entry name" value="CheW"/>
    <property type="match status" value="1"/>
</dbReference>
<gene>
    <name evidence="2" type="ORF">G7B40_022645</name>
</gene>
<dbReference type="Gene3D" id="2.30.30.40">
    <property type="entry name" value="SH3 Domains"/>
    <property type="match status" value="1"/>
</dbReference>
<comment type="caution">
    <text evidence="2">The sequence shown here is derived from an EMBL/GenBank/DDBJ whole genome shotgun (WGS) entry which is preliminary data.</text>
</comment>
<dbReference type="Gene3D" id="2.40.50.180">
    <property type="entry name" value="CheA-289, Domain 4"/>
    <property type="match status" value="1"/>
</dbReference>
<dbReference type="RefSeq" id="WP_208345087.1">
    <property type="nucleotide sequence ID" value="NZ_CAWQFN010000585.1"/>
</dbReference>
<dbReference type="GO" id="GO:0005829">
    <property type="term" value="C:cytosol"/>
    <property type="evidence" value="ECO:0007669"/>
    <property type="project" value="TreeGrafter"/>
</dbReference>
<keyword evidence="3" id="KW-1185">Reference proteome</keyword>
<name>A0AAP5I9W5_9CYAN</name>
<dbReference type="GO" id="GO:0006935">
    <property type="term" value="P:chemotaxis"/>
    <property type="evidence" value="ECO:0007669"/>
    <property type="project" value="InterPro"/>
</dbReference>